<protein>
    <submittedName>
        <fullName evidence="2">Uncharacterized protein</fullName>
    </submittedName>
</protein>
<evidence type="ECO:0000256" key="1">
    <source>
        <dbReference type="SAM" id="MobiDB-lite"/>
    </source>
</evidence>
<feature type="compositionally biased region" description="Polar residues" evidence="1">
    <location>
        <begin position="1"/>
        <end position="11"/>
    </location>
</feature>
<dbReference type="EMBL" id="UINC01056869">
    <property type="protein sequence ID" value="SVB77404.1"/>
    <property type="molecule type" value="Genomic_DNA"/>
</dbReference>
<organism evidence="2">
    <name type="scientific">marine metagenome</name>
    <dbReference type="NCBI Taxonomy" id="408172"/>
    <lineage>
        <taxon>unclassified sequences</taxon>
        <taxon>metagenomes</taxon>
        <taxon>ecological metagenomes</taxon>
    </lineage>
</organism>
<feature type="region of interest" description="Disordered" evidence="1">
    <location>
        <begin position="1"/>
        <end position="22"/>
    </location>
</feature>
<name>A0A382GRG4_9ZZZZ</name>
<evidence type="ECO:0000313" key="2">
    <source>
        <dbReference type="EMBL" id="SVB77404.1"/>
    </source>
</evidence>
<feature type="non-terminal residue" evidence="2">
    <location>
        <position position="35"/>
    </location>
</feature>
<accession>A0A382GRG4</accession>
<gene>
    <name evidence="2" type="ORF">METZ01_LOCUS230258</name>
</gene>
<feature type="non-terminal residue" evidence="2">
    <location>
        <position position="1"/>
    </location>
</feature>
<reference evidence="2" key="1">
    <citation type="submission" date="2018-05" db="EMBL/GenBank/DDBJ databases">
        <authorList>
            <person name="Lanie J.A."/>
            <person name="Ng W.-L."/>
            <person name="Kazmierczak K.M."/>
            <person name="Andrzejewski T.M."/>
            <person name="Davidsen T.M."/>
            <person name="Wayne K.J."/>
            <person name="Tettelin H."/>
            <person name="Glass J.I."/>
            <person name="Rusch D."/>
            <person name="Podicherti R."/>
            <person name="Tsui H.-C.T."/>
            <person name="Winkler M.E."/>
        </authorList>
    </citation>
    <scope>NUCLEOTIDE SEQUENCE</scope>
</reference>
<proteinExistence type="predicted"/>
<sequence>VAHGTSISSDSPAAESPLKEHPQLKITCVRAIPVS</sequence>
<dbReference type="AlphaFoldDB" id="A0A382GRG4"/>